<evidence type="ECO:0000313" key="2">
    <source>
        <dbReference type="Proteomes" id="UP000753961"/>
    </source>
</evidence>
<gene>
    <name evidence="1" type="ORF">KUV50_06410</name>
</gene>
<comment type="caution">
    <text evidence="1">The sequence shown here is derived from an EMBL/GenBank/DDBJ whole genome shotgun (WGS) entry which is preliminary data.</text>
</comment>
<dbReference type="PIRSF" id="PIRSF004555">
    <property type="entry name" value="UCP004555"/>
    <property type="match status" value="1"/>
</dbReference>
<organism evidence="1 2">
    <name type="scientific">Membranihabitans marinus</name>
    <dbReference type="NCBI Taxonomy" id="1227546"/>
    <lineage>
        <taxon>Bacteria</taxon>
        <taxon>Pseudomonadati</taxon>
        <taxon>Bacteroidota</taxon>
        <taxon>Saprospiria</taxon>
        <taxon>Saprospirales</taxon>
        <taxon>Saprospiraceae</taxon>
        <taxon>Membranihabitans</taxon>
    </lineage>
</organism>
<dbReference type="InterPro" id="IPR004401">
    <property type="entry name" value="YbaB/EbfC"/>
</dbReference>
<reference evidence="1" key="1">
    <citation type="submission" date="2021-06" db="EMBL/GenBank/DDBJ databases">
        <title>44 bacteria genomes isolated from Dapeng, Shenzhen.</title>
        <authorList>
            <person name="Zheng W."/>
            <person name="Yu S."/>
            <person name="Huang Y."/>
        </authorList>
    </citation>
    <scope>NUCLEOTIDE SEQUENCE</scope>
    <source>
        <strain evidence="1">DP5N28-2</strain>
    </source>
</reference>
<accession>A0A953HTT4</accession>
<protein>
    <submittedName>
        <fullName evidence="1">YbaB/EbfC family nucleoid-associated protein</fullName>
    </submittedName>
</protein>
<evidence type="ECO:0000313" key="1">
    <source>
        <dbReference type="EMBL" id="MBY5957753.1"/>
    </source>
</evidence>
<dbReference type="GO" id="GO:0003677">
    <property type="term" value="F:DNA binding"/>
    <property type="evidence" value="ECO:0007669"/>
    <property type="project" value="InterPro"/>
</dbReference>
<dbReference type="RefSeq" id="WP_222579275.1">
    <property type="nucleotide sequence ID" value="NZ_JAHVHU010000006.1"/>
</dbReference>
<dbReference type="Pfam" id="PF02575">
    <property type="entry name" value="YbaB_DNA_bd"/>
    <property type="match status" value="1"/>
</dbReference>
<dbReference type="SUPFAM" id="SSF82607">
    <property type="entry name" value="YbaB-like"/>
    <property type="match status" value="1"/>
</dbReference>
<name>A0A953HTT4_9BACT</name>
<dbReference type="InterPro" id="IPR036894">
    <property type="entry name" value="YbaB-like_sf"/>
</dbReference>
<keyword evidence="2" id="KW-1185">Reference proteome</keyword>
<dbReference type="Proteomes" id="UP000753961">
    <property type="component" value="Unassembled WGS sequence"/>
</dbReference>
<proteinExistence type="predicted"/>
<dbReference type="Gene3D" id="3.30.1310.10">
    <property type="entry name" value="Nucleoid-associated protein YbaB-like domain"/>
    <property type="match status" value="1"/>
</dbReference>
<dbReference type="EMBL" id="JAHVHU010000006">
    <property type="protein sequence ID" value="MBY5957753.1"/>
    <property type="molecule type" value="Genomic_DNA"/>
</dbReference>
<dbReference type="AlphaFoldDB" id="A0A953HTT4"/>
<sequence>MLGNLFGNIEEQQEALQKKLEAIELESSVLDGAVVVKGNAKREILDIIIDDSKIDLSEVDQLQDLLVTAVNDLILMATEAEQTESQKLINDIMPPGLGGLFGK</sequence>